<comment type="caution">
    <text evidence="2">The sequence shown here is derived from an EMBL/GenBank/DDBJ whole genome shotgun (WGS) entry which is preliminary data.</text>
</comment>
<reference evidence="2 3" key="1">
    <citation type="journal article" date="2014" name="Antonie Van Leeuwenhoek">
        <title>Fictibacillus enclensis sp. nov., isolated from marine sediment.</title>
        <authorList>
            <person name="Dastager S.G."/>
            <person name="Mawlankar R."/>
            <person name="Srinivasan K."/>
            <person name="Tang S.K."/>
            <person name="Lee J.C."/>
            <person name="Ramana V.V."/>
            <person name="Shouche Y.S."/>
        </authorList>
    </citation>
    <scope>NUCLEOTIDE SEQUENCE [LARGE SCALE GENOMIC DNA]</scope>
    <source>
        <strain evidence="2 3">NIO-1003</strain>
    </source>
</reference>
<protein>
    <recommendedName>
        <fullName evidence="1">ABM domain-containing protein</fullName>
    </recommendedName>
</protein>
<gene>
    <name evidence="2" type="ORF">AS030_01725</name>
</gene>
<organism evidence="2 3">
    <name type="scientific">Fictibacillus enclensis</name>
    <dbReference type="NCBI Taxonomy" id="1017270"/>
    <lineage>
        <taxon>Bacteria</taxon>
        <taxon>Bacillati</taxon>
        <taxon>Bacillota</taxon>
        <taxon>Bacilli</taxon>
        <taxon>Bacillales</taxon>
        <taxon>Fictibacillaceae</taxon>
        <taxon>Fictibacillus</taxon>
    </lineage>
</organism>
<dbReference type="Gene3D" id="3.30.70.100">
    <property type="match status" value="1"/>
</dbReference>
<dbReference type="AlphaFoldDB" id="A0A0V8JBL5"/>
<evidence type="ECO:0000313" key="2">
    <source>
        <dbReference type="EMBL" id="KSU84305.1"/>
    </source>
</evidence>
<accession>A0A0V8JBL5</accession>
<dbReference type="PANTHER" id="PTHR33336">
    <property type="entry name" value="QUINOL MONOOXYGENASE YGIN-RELATED"/>
    <property type="match status" value="1"/>
</dbReference>
<evidence type="ECO:0000313" key="3">
    <source>
        <dbReference type="Proteomes" id="UP000054099"/>
    </source>
</evidence>
<feature type="domain" description="ABM" evidence="1">
    <location>
        <begin position="4"/>
        <end position="92"/>
    </location>
</feature>
<dbReference type="SUPFAM" id="SSF54909">
    <property type="entry name" value="Dimeric alpha+beta barrel"/>
    <property type="match status" value="1"/>
</dbReference>
<dbReference type="InterPro" id="IPR007138">
    <property type="entry name" value="ABM_dom"/>
</dbReference>
<dbReference type="Pfam" id="PF03992">
    <property type="entry name" value="ABM"/>
    <property type="match status" value="1"/>
</dbReference>
<dbReference type="InterPro" id="IPR050744">
    <property type="entry name" value="AI-2_Isomerase_LsrG"/>
</dbReference>
<dbReference type="InterPro" id="IPR011008">
    <property type="entry name" value="Dimeric_a/b-barrel"/>
</dbReference>
<keyword evidence="3" id="KW-1185">Reference proteome</keyword>
<sequence>MSAIAVLATLKAKSGKEQQTQDVLLEVMKNSRNEEGCLHYNLHQEQADPQTFMLYELWSDQESIDRHMDTAHYKAYRTNIEPLIHDRQVHKWNQID</sequence>
<name>A0A0V8JBL5_9BACL</name>
<dbReference type="OrthoDB" id="9806189at2"/>
<proteinExistence type="predicted"/>
<dbReference type="EMBL" id="LNQN01000001">
    <property type="protein sequence ID" value="KSU84305.1"/>
    <property type="molecule type" value="Genomic_DNA"/>
</dbReference>
<dbReference type="Proteomes" id="UP000054099">
    <property type="component" value="Unassembled WGS sequence"/>
</dbReference>
<dbReference type="PANTHER" id="PTHR33336:SF3">
    <property type="entry name" value="ABM DOMAIN-CONTAINING PROTEIN"/>
    <property type="match status" value="1"/>
</dbReference>
<evidence type="ECO:0000259" key="1">
    <source>
        <dbReference type="PROSITE" id="PS51725"/>
    </source>
</evidence>
<dbReference type="PROSITE" id="PS51725">
    <property type="entry name" value="ABM"/>
    <property type="match status" value="1"/>
</dbReference>
<dbReference type="GO" id="GO:0003824">
    <property type="term" value="F:catalytic activity"/>
    <property type="evidence" value="ECO:0007669"/>
    <property type="project" value="TreeGrafter"/>
</dbReference>
<dbReference type="RefSeq" id="WP_061967685.1">
    <property type="nucleotide sequence ID" value="NZ_FMAV01000001.1"/>
</dbReference>